<dbReference type="EMBL" id="BNDW01000066">
    <property type="protein sequence ID" value="GHI24642.1"/>
    <property type="molecule type" value="Genomic_DNA"/>
</dbReference>
<proteinExistence type="predicted"/>
<name>A0ABQ3PHY5_9ACTN</name>
<accession>A0ABQ3PHY5</accession>
<dbReference type="Proteomes" id="UP001052739">
    <property type="component" value="Unassembled WGS sequence"/>
</dbReference>
<evidence type="ECO:0000313" key="2">
    <source>
        <dbReference type="EMBL" id="GHI24642.1"/>
    </source>
</evidence>
<sequence>MRSSYAMPFLPAALPDNLSLAYQQALRQSATGQLGRREEGRVSGYRRSPGMPRGAPAVDCSAASCARLHPVARTDGLRAMAAARRYEIEGRPNTPSMTWAFMGVDAIREVVRGWSRERISALILRFGLSFSGEKRGPFAFQLSPRSTTRGLFSYPEDPYP</sequence>
<evidence type="ECO:0000313" key="3">
    <source>
        <dbReference type="Proteomes" id="UP001052739"/>
    </source>
</evidence>
<protein>
    <submittedName>
        <fullName evidence="2">Uncharacterized protein</fullName>
    </submittedName>
</protein>
<evidence type="ECO:0000256" key="1">
    <source>
        <dbReference type="SAM" id="MobiDB-lite"/>
    </source>
</evidence>
<comment type="caution">
    <text evidence="2">The sequence shown here is derived from an EMBL/GenBank/DDBJ whole genome shotgun (WGS) entry which is preliminary data.</text>
</comment>
<gene>
    <name evidence="2" type="ORF">Shyd_60130</name>
</gene>
<keyword evidence="3" id="KW-1185">Reference proteome</keyword>
<feature type="region of interest" description="Disordered" evidence="1">
    <location>
        <begin position="29"/>
        <end position="53"/>
    </location>
</feature>
<organism evidence="2 3">
    <name type="scientific">Streptomyces hydrogenans</name>
    <dbReference type="NCBI Taxonomy" id="1873719"/>
    <lineage>
        <taxon>Bacteria</taxon>
        <taxon>Bacillati</taxon>
        <taxon>Actinomycetota</taxon>
        <taxon>Actinomycetes</taxon>
        <taxon>Kitasatosporales</taxon>
        <taxon>Streptomycetaceae</taxon>
        <taxon>Streptomyces</taxon>
    </lineage>
</organism>
<reference evidence="2" key="1">
    <citation type="submission" date="2024-05" db="EMBL/GenBank/DDBJ databases">
        <title>Whole genome shotgun sequence of Streptomyces hydrogenans NBRC 13475.</title>
        <authorList>
            <person name="Komaki H."/>
            <person name="Tamura T."/>
        </authorList>
    </citation>
    <scope>NUCLEOTIDE SEQUENCE</scope>
    <source>
        <strain evidence="2">NBRC 13475</strain>
    </source>
</reference>